<dbReference type="RefSeq" id="WP_175452539.1">
    <property type="nucleotide sequence ID" value="NZ_FMWD01000006.1"/>
</dbReference>
<protein>
    <submittedName>
        <fullName evidence="1">Uncharacterized protein</fullName>
    </submittedName>
</protein>
<evidence type="ECO:0000313" key="1">
    <source>
        <dbReference type="EMBL" id="SCZ62083.1"/>
    </source>
</evidence>
<sequence length="49" mass="5640">MTDTKHALVKTLLHRCGKTYAEEVDVRVEDHTLPELERAHQVVQEEAGR</sequence>
<dbReference type="STRING" id="415747.SAMN03097708_02256"/>
<reference evidence="1 2" key="1">
    <citation type="submission" date="2016-10" db="EMBL/GenBank/DDBJ databases">
        <authorList>
            <person name="de Groot N.N."/>
        </authorList>
    </citation>
    <scope>NUCLEOTIDE SEQUENCE [LARGE SCALE GENOMIC DNA]</scope>
    <source>
        <strain evidence="1 2">HLD2</strain>
    </source>
</reference>
<evidence type="ECO:0000313" key="2">
    <source>
        <dbReference type="Proteomes" id="UP000199648"/>
    </source>
</evidence>
<dbReference type="Proteomes" id="UP000199648">
    <property type="component" value="Unassembled WGS sequence"/>
</dbReference>
<keyword evidence="2" id="KW-1185">Reference proteome</keyword>
<name>A0A1G5QJS6_9GAMM</name>
<dbReference type="EMBL" id="FMWD01000006">
    <property type="protein sequence ID" value="SCZ62083.1"/>
    <property type="molecule type" value="Genomic_DNA"/>
</dbReference>
<dbReference type="AlphaFoldDB" id="A0A1G5QJS6"/>
<gene>
    <name evidence="1" type="ORF">SAMN03097708_02256</name>
</gene>
<accession>A0A1G5QJS6</accession>
<proteinExistence type="predicted"/>
<organism evidence="1 2">
    <name type="scientific">Thiohalomonas denitrificans</name>
    <dbReference type="NCBI Taxonomy" id="415747"/>
    <lineage>
        <taxon>Bacteria</taxon>
        <taxon>Pseudomonadati</taxon>
        <taxon>Pseudomonadota</taxon>
        <taxon>Gammaproteobacteria</taxon>
        <taxon>Thiohalomonadales</taxon>
        <taxon>Thiohalomonadaceae</taxon>
        <taxon>Thiohalomonas</taxon>
    </lineage>
</organism>